<protein>
    <recommendedName>
        <fullName evidence="4">WW domain-containing protein</fullName>
    </recommendedName>
</protein>
<evidence type="ECO:0000256" key="1">
    <source>
        <dbReference type="SAM" id="MobiDB-lite"/>
    </source>
</evidence>
<proteinExistence type="predicted"/>
<name>A0ABQ9PB25_9PEZI</name>
<evidence type="ECO:0000313" key="2">
    <source>
        <dbReference type="EMBL" id="KAK0368337.1"/>
    </source>
</evidence>
<comment type="caution">
    <text evidence="2">The sequence shown here is derived from an EMBL/GenBank/DDBJ whole genome shotgun (WGS) entry which is preliminary data.</text>
</comment>
<dbReference type="Proteomes" id="UP001169217">
    <property type="component" value="Unassembled WGS sequence"/>
</dbReference>
<evidence type="ECO:0000313" key="3">
    <source>
        <dbReference type="Proteomes" id="UP001169217"/>
    </source>
</evidence>
<feature type="compositionally biased region" description="Polar residues" evidence="1">
    <location>
        <begin position="11"/>
        <end position="59"/>
    </location>
</feature>
<reference evidence="2" key="1">
    <citation type="submission" date="2023-04" db="EMBL/GenBank/DDBJ databases">
        <title>Colletotrichum limetticola genome sequence.</title>
        <authorList>
            <person name="Baroncelli R."/>
        </authorList>
    </citation>
    <scope>NUCLEOTIDE SEQUENCE</scope>
    <source>
        <strain evidence="2">KLA-Anderson</strain>
    </source>
</reference>
<evidence type="ECO:0008006" key="4">
    <source>
        <dbReference type="Google" id="ProtNLM"/>
    </source>
</evidence>
<gene>
    <name evidence="2" type="ORF">CLIM01_14310</name>
</gene>
<accession>A0ABQ9PB25</accession>
<organism evidence="2 3">
    <name type="scientific">Colletotrichum limetticola</name>
    <dbReference type="NCBI Taxonomy" id="1209924"/>
    <lineage>
        <taxon>Eukaryota</taxon>
        <taxon>Fungi</taxon>
        <taxon>Dikarya</taxon>
        <taxon>Ascomycota</taxon>
        <taxon>Pezizomycotina</taxon>
        <taxon>Sordariomycetes</taxon>
        <taxon>Hypocreomycetidae</taxon>
        <taxon>Glomerellales</taxon>
        <taxon>Glomerellaceae</taxon>
        <taxon>Colletotrichum</taxon>
        <taxon>Colletotrichum acutatum species complex</taxon>
    </lineage>
</organism>
<keyword evidence="3" id="KW-1185">Reference proteome</keyword>
<feature type="region of interest" description="Disordered" evidence="1">
    <location>
        <begin position="1"/>
        <end position="92"/>
    </location>
</feature>
<sequence length="154" mass="17134">MSCNGRRKSSGNRGLSVSKSDPSLQYSIKSSRGSLSQSHGESSLASRVSRDSVITSAPSESLPPVRLHQSGRCRSLDEPYISNKTEGRKDEQRIDTALSRQDSVFQGFSGKSPSQRDFEEDLAKGYWSWSLQSQSWYHVDKSTGAVFWVPQQLD</sequence>
<feature type="compositionally biased region" description="Basic residues" evidence="1">
    <location>
        <begin position="1"/>
        <end position="10"/>
    </location>
</feature>
<dbReference type="EMBL" id="JARUPT010000879">
    <property type="protein sequence ID" value="KAK0368337.1"/>
    <property type="molecule type" value="Genomic_DNA"/>
</dbReference>